<dbReference type="EMBL" id="LUEZ02000041">
    <property type="protein sequence ID" value="RDB24733.1"/>
    <property type="molecule type" value="Genomic_DNA"/>
</dbReference>
<feature type="region of interest" description="Disordered" evidence="2">
    <location>
        <begin position="262"/>
        <end position="299"/>
    </location>
</feature>
<feature type="region of interest" description="Disordered" evidence="2">
    <location>
        <begin position="1"/>
        <end position="64"/>
    </location>
</feature>
<feature type="compositionally biased region" description="Polar residues" evidence="2">
    <location>
        <begin position="391"/>
        <end position="400"/>
    </location>
</feature>
<organism evidence="4 5">
    <name type="scientific">Hypsizygus marmoreus</name>
    <name type="common">White beech mushroom</name>
    <name type="synonym">Agaricus marmoreus</name>
    <dbReference type="NCBI Taxonomy" id="39966"/>
    <lineage>
        <taxon>Eukaryota</taxon>
        <taxon>Fungi</taxon>
        <taxon>Dikarya</taxon>
        <taxon>Basidiomycota</taxon>
        <taxon>Agaricomycotina</taxon>
        <taxon>Agaricomycetes</taxon>
        <taxon>Agaricomycetidae</taxon>
        <taxon>Agaricales</taxon>
        <taxon>Tricholomatineae</taxon>
        <taxon>Lyophyllaceae</taxon>
        <taxon>Hypsizygus</taxon>
    </lineage>
</organism>
<evidence type="ECO:0000313" key="5">
    <source>
        <dbReference type="Proteomes" id="UP000076154"/>
    </source>
</evidence>
<feature type="region of interest" description="Disordered" evidence="2">
    <location>
        <begin position="583"/>
        <end position="605"/>
    </location>
</feature>
<dbReference type="STRING" id="39966.A0A369JYL7"/>
<feature type="region of interest" description="Disordered" evidence="2">
    <location>
        <begin position="314"/>
        <end position="347"/>
    </location>
</feature>
<feature type="compositionally biased region" description="Polar residues" evidence="2">
    <location>
        <begin position="330"/>
        <end position="347"/>
    </location>
</feature>
<keyword evidence="5" id="KW-1185">Reference proteome</keyword>
<dbReference type="InterPro" id="IPR001849">
    <property type="entry name" value="PH_domain"/>
</dbReference>
<name>A0A369JYL7_HYPMA</name>
<feature type="compositionally biased region" description="Low complexity" evidence="2">
    <location>
        <begin position="318"/>
        <end position="329"/>
    </location>
</feature>
<feature type="compositionally biased region" description="Polar residues" evidence="2">
    <location>
        <begin position="366"/>
        <end position="376"/>
    </location>
</feature>
<gene>
    <name evidence="4" type="ORF">Hypma_007650</name>
</gene>
<feature type="compositionally biased region" description="Polar residues" evidence="2">
    <location>
        <begin position="434"/>
        <end position="446"/>
    </location>
</feature>
<evidence type="ECO:0000259" key="3">
    <source>
        <dbReference type="SMART" id="SM00233"/>
    </source>
</evidence>
<keyword evidence="1" id="KW-0175">Coiled coil</keyword>
<evidence type="ECO:0000313" key="4">
    <source>
        <dbReference type="EMBL" id="RDB24733.1"/>
    </source>
</evidence>
<dbReference type="OrthoDB" id="2261329at2759"/>
<dbReference type="Proteomes" id="UP000076154">
    <property type="component" value="Unassembled WGS sequence"/>
</dbReference>
<accession>A0A369JYL7</accession>
<protein>
    <recommendedName>
        <fullName evidence="3">PH domain-containing protein</fullName>
    </recommendedName>
</protein>
<evidence type="ECO:0000256" key="1">
    <source>
        <dbReference type="SAM" id="Coils"/>
    </source>
</evidence>
<feature type="compositionally biased region" description="Polar residues" evidence="2">
    <location>
        <begin position="412"/>
        <end position="427"/>
    </location>
</feature>
<feature type="region of interest" description="Disordered" evidence="2">
    <location>
        <begin position="365"/>
        <end position="468"/>
    </location>
</feature>
<dbReference type="SMART" id="SM00233">
    <property type="entry name" value="PH"/>
    <property type="match status" value="1"/>
</dbReference>
<feature type="compositionally biased region" description="Polar residues" evidence="2">
    <location>
        <begin position="591"/>
        <end position="605"/>
    </location>
</feature>
<feature type="domain" description="PH" evidence="3">
    <location>
        <begin position="120"/>
        <end position="243"/>
    </location>
</feature>
<proteinExistence type="predicted"/>
<evidence type="ECO:0000256" key="2">
    <source>
        <dbReference type="SAM" id="MobiDB-lite"/>
    </source>
</evidence>
<comment type="caution">
    <text evidence="4">The sequence shown here is derived from an EMBL/GenBank/DDBJ whole genome shotgun (WGS) entry which is preliminary data.</text>
</comment>
<sequence>MLGPRNMDGSRQPPPPLDHWPSSTKQLINRYESMSPALPVATRDKPLAIPTGSPTTYRQKKDKSPIRQSFRNLFSVFKKGGVLGKGKADREMPLSNYRKAPKPVVETLPILPPVTRSRSRQMSSSLLYLSRSHQLSPNSSVLPVWSVCTATLESDHIVVSGLTAHSNSSIHTIYLSRCTDVRSLSLQQLDCEEAALLPRREDSEELKVFEILFEGRAREKFAASSVRERAGWISAIWDAILPSQEPVGSAGNRTDEITTVLSDPSSSATAMPKPLYVANPSLSPPNSERPLPPMPNERNLHSLRVNTCTASMHARTGSLSPVSPSIYSSTRPASRASSGADSRYQSPSIANLGQLSVVKQRLAQIEHTSSQSSHGGVTSPTSSRTSRNRHLTTPSLSSMRGTDVAGDAGLNMSRNESTGSSAGNSIVDSYGDARSTTPAAAEQSYSGMRKDSARRSHFQITRNSPLQPPAIGNLDPLIEVLHDHAAKSYDQTANLGDQIISVQSDIQRLPLELASIFEHTGRSKTVAEMVLELEDKAVSNNELLKSIHNKMDEHWIKYDSKASSTAAGIIEELQSIRTHLVTASDHREPESSVNELENLAPSRSNIPDPPPVVDLLLPLHAKLDDLLAAYNSNIQTLSSREVPVIEGTTELANISGLLEESRTQQAAQAQQQADSVRYLNELNSWLEAFASGGISQIQGIAAGVEQLCQVVGSIEEGSSVLTDVRQLVLNIAARDQSSATLQGTMDALLAMMSEQSTATNVAHLATLMDRQRQDQESMWRTLTTEISGEIRGERLRFVEAMKEATAINVQIHVEQFKEELKREVVEMTQEVGRLHQDRQAMQNQIADLFAFYTKQKAAGDMGQSRIIAPTITQASNCERDGRLLSRSINHRPLPSPVDYS</sequence>
<dbReference type="AlphaFoldDB" id="A0A369JYL7"/>
<dbReference type="InParanoid" id="A0A369JYL7"/>
<reference evidence="4" key="1">
    <citation type="submission" date="2018-04" db="EMBL/GenBank/DDBJ databases">
        <title>Whole genome sequencing of Hypsizygus marmoreus.</title>
        <authorList>
            <person name="Choi I.-G."/>
            <person name="Min B."/>
            <person name="Kim J.-G."/>
            <person name="Kim S."/>
            <person name="Oh Y.-L."/>
            <person name="Kong W.-S."/>
            <person name="Park H."/>
            <person name="Jeong J."/>
            <person name="Song E.-S."/>
        </authorList>
    </citation>
    <scope>NUCLEOTIDE SEQUENCE [LARGE SCALE GENOMIC DNA]</scope>
    <source>
        <strain evidence="4">51987-8</strain>
    </source>
</reference>
<feature type="coiled-coil region" evidence="1">
    <location>
        <begin position="817"/>
        <end position="844"/>
    </location>
</feature>